<evidence type="ECO:0000313" key="2">
    <source>
        <dbReference type="Proteomes" id="UP001060085"/>
    </source>
</evidence>
<protein>
    <submittedName>
        <fullName evidence="1">Uncharacterized protein</fullName>
    </submittedName>
</protein>
<dbReference type="EMBL" id="CM044703">
    <property type="protein sequence ID" value="KAI5672850.1"/>
    <property type="molecule type" value="Genomic_DNA"/>
</dbReference>
<sequence>MRKKVDERIRTLIENGVKARHRSMFVIIGDKSRDQIVNLHYMLTKSVVKSRPSVLWCYKDKLELSSHKKKRAKQVKKLMQRGLLDPEKVDHFSLFLETGGITYCLYKDSERILGNTFGMCILQDFEALTPNLLARTIETVEGGGLIVLLLRSLSSLTSLCTMVMDVHERFRTESHAQATGRFNERFLLSLASCKACIVMDDELNILPISSHMKSITPALTREDSEGLSEAEQDLKNLKEQLNDDFPVGPLIKKCFTLDQGKAVITFLDAVLDKTLRSTVALLAARGRGKSAALGLAIAGAIAAGYSNIFVTAPSPENLKTLFEFVCKGFDMFEYKEHLDYDVVKSSNPEFKKATIRINIYKQHRQTIQYIQPHEHEKLSQVELLVIDEAAAIPLPVVKSLLGPYLVFLSSTVNGYEGTGRSLSLKLLQQLEEQSPKSAKSAESALSGRLFKKIELSESIRYATGDPIESWLNSLLCLDVTNSIPSISRLPPPSECDLYYVNRDTLFSYHKDSELFLQRMMALYVASHYKNSPNDLQLMADAPAHHLFVLLGPVDESKNNLPDILCVVQVCLEGKISRKSAIRSLSDGYQPFGDQIPWKFCQQFQDTVFPSLSGARIVRIATHPSAMKLGYGSAAVELLIRYFEGQLTPISELDADNAQETPQVRVTEAAEKVSLLEENVRPRTDLPPLLLHLRERRPEKLHYIGVSFGLTLDLFRFWRKHKFAPFYIGHIPSNVTGEHTCMILKPLNTDDIEGSKSDELGFFRPFYEDYRRRFVELLGFSFHSMEYKLAMSVLDPKINFTELDPTFSSSNGFLKSVDNILSPHDMKRLEAYTNNLADFHMILDIVPKLARLYFLEKLPVALSYTQASVLLSMGLQRKDVSDIEGEMKLERQQILSLFIKAMKKLYKHLYGVASKEIDSTVPRLKEISLEPHSISVDEDLNEGAKQIKDEMSAKMDSMLNPELLQQYAIVDREADFENALQNGGGKVVPGGVISVKSDKKKAEKYERKTDTPKSGKKRNKNDHGSKSSKKMKS</sequence>
<evidence type="ECO:0000313" key="1">
    <source>
        <dbReference type="EMBL" id="KAI5672850.1"/>
    </source>
</evidence>
<keyword evidence="2" id="KW-1185">Reference proteome</keyword>
<accession>A0ACC0BJK0</accession>
<gene>
    <name evidence="1" type="ORF">M9H77_13214</name>
</gene>
<comment type="caution">
    <text evidence="1">The sequence shown here is derived from an EMBL/GenBank/DDBJ whole genome shotgun (WGS) entry which is preliminary data.</text>
</comment>
<name>A0ACC0BJK0_CATRO</name>
<dbReference type="Proteomes" id="UP001060085">
    <property type="component" value="Linkage Group LG03"/>
</dbReference>
<proteinExistence type="predicted"/>
<organism evidence="1 2">
    <name type="scientific">Catharanthus roseus</name>
    <name type="common">Madagascar periwinkle</name>
    <name type="synonym">Vinca rosea</name>
    <dbReference type="NCBI Taxonomy" id="4058"/>
    <lineage>
        <taxon>Eukaryota</taxon>
        <taxon>Viridiplantae</taxon>
        <taxon>Streptophyta</taxon>
        <taxon>Embryophyta</taxon>
        <taxon>Tracheophyta</taxon>
        <taxon>Spermatophyta</taxon>
        <taxon>Magnoliopsida</taxon>
        <taxon>eudicotyledons</taxon>
        <taxon>Gunneridae</taxon>
        <taxon>Pentapetalae</taxon>
        <taxon>asterids</taxon>
        <taxon>lamiids</taxon>
        <taxon>Gentianales</taxon>
        <taxon>Apocynaceae</taxon>
        <taxon>Rauvolfioideae</taxon>
        <taxon>Vinceae</taxon>
        <taxon>Catharanthinae</taxon>
        <taxon>Catharanthus</taxon>
    </lineage>
</organism>
<reference evidence="2" key="1">
    <citation type="journal article" date="2023" name="Nat. Plants">
        <title>Single-cell RNA sequencing provides a high-resolution roadmap for understanding the multicellular compartmentation of specialized metabolism.</title>
        <authorList>
            <person name="Sun S."/>
            <person name="Shen X."/>
            <person name="Li Y."/>
            <person name="Li Y."/>
            <person name="Wang S."/>
            <person name="Li R."/>
            <person name="Zhang H."/>
            <person name="Shen G."/>
            <person name="Guo B."/>
            <person name="Wei J."/>
            <person name="Xu J."/>
            <person name="St-Pierre B."/>
            <person name="Chen S."/>
            <person name="Sun C."/>
        </authorList>
    </citation>
    <scope>NUCLEOTIDE SEQUENCE [LARGE SCALE GENOMIC DNA]</scope>
</reference>